<dbReference type="InterPro" id="IPR004547">
    <property type="entry name" value="Glucosamine6P_isomerase"/>
</dbReference>
<dbReference type="NCBIfam" id="TIGR00502">
    <property type="entry name" value="nagB"/>
    <property type="match status" value="1"/>
</dbReference>
<name>A0A449AHW4_9BACT</name>
<dbReference type="GO" id="GO:0006046">
    <property type="term" value="P:N-acetylglucosamine catabolic process"/>
    <property type="evidence" value="ECO:0007669"/>
    <property type="project" value="UniProtKB-UniRule"/>
</dbReference>
<dbReference type="GO" id="GO:0042802">
    <property type="term" value="F:identical protein binding"/>
    <property type="evidence" value="ECO:0007669"/>
    <property type="project" value="TreeGrafter"/>
</dbReference>
<keyword evidence="1 5" id="KW-0378">Hydrolase</keyword>
<feature type="domain" description="Glucosamine/galactosamine-6-phosphate isomerase" evidence="4">
    <location>
        <begin position="16"/>
        <end position="223"/>
    </location>
</feature>
<evidence type="ECO:0000313" key="6">
    <source>
        <dbReference type="EMBL" id="WQQ20171.1"/>
    </source>
</evidence>
<evidence type="ECO:0000313" key="5">
    <source>
        <dbReference type="EMBL" id="VEU64559.1"/>
    </source>
</evidence>
<dbReference type="AlphaFoldDB" id="A0A449AHW4"/>
<protein>
    <recommendedName>
        <fullName evidence="3">Glucosamine-6-phosphate deaminase</fullName>
        <ecNumber evidence="3">3.5.99.6</ecNumber>
    </recommendedName>
</protein>
<evidence type="ECO:0000256" key="3">
    <source>
        <dbReference type="NCBIfam" id="TIGR00502"/>
    </source>
</evidence>
<dbReference type="EMBL" id="CP141046">
    <property type="protein sequence ID" value="WQQ20171.1"/>
    <property type="molecule type" value="Genomic_DNA"/>
</dbReference>
<dbReference type="SUPFAM" id="SSF100950">
    <property type="entry name" value="NagB/RpiA/CoA transferase-like"/>
    <property type="match status" value="1"/>
</dbReference>
<gene>
    <name evidence="5" type="primary">MCYN0222</name>
    <name evidence="6" type="synonym">nagB</name>
    <name evidence="5" type="ORF">NCTC10142_00313</name>
    <name evidence="6" type="ORF">RRG46_01325</name>
</gene>
<dbReference type="GO" id="GO:0019262">
    <property type="term" value="P:N-acetylneuraminate catabolic process"/>
    <property type="evidence" value="ECO:0007669"/>
    <property type="project" value="TreeGrafter"/>
</dbReference>
<dbReference type="CDD" id="cd01399">
    <property type="entry name" value="GlcN6P_deaminase"/>
    <property type="match status" value="1"/>
</dbReference>
<evidence type="ECO:0000256" key="1">
    <source>
        <dbReference type="ARBA" id="ARBA00022801"/>
    </source>
</evidence>
<dbReference type="Proteomes" id="UP001327314">
    <property type="component" value="Chromosome"/>
</dbReference>
<dbReference type="GO" id="GO:0004342">
    <property type="term" value="F:glucosamine-6-phosphate deaminase activity"/>
    <property type="evidence" value="ECO:0007669"/>
    <property type="project" value="UniProtKB-UniRule"/>
</dbReference>
<dbReference type="PANTHER" id="PTHR11280:SF5">
    <property type="entry name" value="GLUCOSAMINE-6-PHOSPHATE ISOMERASE"/>
    <property type="match status" value="1"/>
</dbReference>
<reference evidence="5 7" key="1">
    <citation type="submission" date="2019-01" db="EMBL/GenBank/DDBJ databases">
        <authorList>
            <consortium name="Pathogen Informatics"/>
        </authorList>
    </citation>
    <scope>NUCLEOTIDE SEQUENCE [LARGE SCALE GENOMIC DNA]</scope>
    <source>
        <strain evidence="5 7">NCTC10142</strain>
        <plasmid evidence="7">13</plasmid>
    </source>
</reference>
<dbReference type="Gene3D" id="3.40.50.1360">
    <property type="match status" value="1"/>
</dbReference>
<evidence type="ECO:0000313" key="8">
    <source>
        <dbReference type="Proteomes" id="UP001327314"/>
    </source>
</evidence>
<dbReference type="Pfam" id="PF01182">
    <property type="entry name" value="Glucosamine_iso"/>
    <property type="match status" value="1"/>
</dbReference>
<sequence>MKIYIKLDTQRQSDFAANIIKEEMLKKPNLNICFATGNSPIKTYKKLIEMYQNKEISFKNVTSFNLDEYVGISPENKCSYHYFMQKELFSHIDIKKENINLPNGIGNITKNAADYEKIIKEKGGIDLMILGIGTNAHIAFNEPGSLDTETTREVKLTQSTINSNKIYFNNEEDVPKTAISMGIKSILSAKKIILLADGKNKAKAIYDTIFAKIGPNVPSSYLRNHPDVSLILDNDAAELIKLKNNH</sequence>
<dbReference type="PANTHER" id="PTHR11280">
    <property type="entry name" value="GLUCOSAMINE-6-PHOSPHATE ISOMERASE"/>
    <property type="match status" value="1"/>
</dbReference>
<evidence type="ECO:0000313" key="7">
    <source>
        <dbReference type="Proteomes" id="UP000289506"/>
    </source>
</evidence>
<dbReference type="EMBL" id="LR214986">
    <property type="protein sequence ID" value="VEU64559.1"/>
    <property type="molecule type" value="Genomic_DNA"/>
</dbReference>
<proteinExistence type="predicted"/>
<organism evidence="5 7">
    <name type="scientific">Mycoplasmopsis cynos</name>
    <dbReference type="NCBI Taxonomy" id="171284"/>
    <lineage>
        <taxon>Bacteria</taxon>
        <taxon>Bacillati</taxon>
        <taxon>Mycoplasmatota</taxon>
        <taxon>Mycoplasmoidales</taxon>
        <taxon>Metamycoplasmataceae</taxon>
        <taxon>Mycoplasmopsis</taxon>
    </lineage>
</organism>
<dbReference type="GO" id="GO:0005737">
    <property type="term" value="C:cytoplasm"/>
    <property type="evidence" value="ECO:0007669"/>
    <property type="project" value="TreeGrafter"/>
</dbReference>
<dbReference type="GO" id="GO:0006043">
    <property type="term" value="P:glucosamine catabolic process"/>
    <property type="evidence" value="ECO:0007669"/>
    <property type="project" value="TreeGrafter"/>
</dbReference>
<dbReference type="EC" id="3.5.99.6" evidence="3"/>
<geneLocation type="plasmid" evidence="5 7">
    <name>13</name>
</geneLocation>
<accession>A0A449AHW4</accession>
<evidence type="ECO:0000256" key="2">
    <source>
        <dbReference type="ARBA" id="ARBA00023277"/>
    </source>
</evidence>
<keyword evidence="5" id="KW-0614">Plasmid</keyword>
<dbReference type="InterPro" id="IPR037171">
    <property type="entry name" value="NagB/RpiA_transferase-like"/>
</dbReference>
<dbReference type="InterPro" id="IPR006148">
    <property type="entry name" value="Glc/Gal-6P_isomerase"/>
</dbReference>
<dbReference type="Proteomes" id="UP000289506">
    <property type="component" value="Plasmid 13"/>
</dbReference>
<reference evidence="6 8" key="2">
    <citation type="submission" date="2023-12" db="EMBL/GenBank/DDBJ databases">
        <title>Hybrid Genome Assemblies of Mycoplasma cynos and Mycoplasma felis isolated from Dogs and Cats with Infectious Respiratory Disease.</title>
        <authorList>
            <person name="Framst I."/>
            <person name="Cai H."/>
            <person name="Ramesh P."/>
            <person name="Maboni G."/>
        </authorList>
    </citation>
    <scope>NUCLEOTIDE SEQUENCE [LARGE SCALE GENOMIC DNA]</scope>
    <source>
        <strain evidence="6 8">30510</strain>
    </source>
</reference>
<keyword evidence="2" id="KW-0119">Carbohydrate metabolism</keyword>
<evidence type="ECO:0000259" key="4">
    <source>
        <dbReference type="Pfam" id="PF01182"/>
    </source>
</evidence>
<dbReference type="GO" id="GO:0005975">
    <property type="term" value="P:carbohydrate metabolic process"/>
    <property type="evidence" value="ECO:0007669"/>
    <property type="project" value="InterPro"/>
</dbReference>
<dbReference type="RefSeq" id="WP_129720494.1">
    <property type="nucleotide sequence ID" value="NZ_CP141040.1"/>
</dbReference>